<protein>
    <submittedName>
        <fullName evidence="2">ComF family protein</fullName>
    </submittedName>
</protein>
<evidence type="ECO:0000313" key="3">
    <source>
        <dbReference type="Proteomes" id="UP000602395"/>
    </source>
</evidence>
<dbReference type="InterPro" id="IPR000836">
    <property type="entry name" value="PRTase_dom"/>
</dbReference>
<dbReference type="InterPro" id="IPR051910">
    <property type="entry name" value="ComF/GntX_DNA_util-trans"/>
</dbReference>
<dbReference type="SUPFAM" id="SSF53271">
    <property type="entry name" value="PRTase-like"/>
    <property type="match status" value="1"/>
</dbReference>
<gene>
    <name evidence="2" type="ORF">IDF66_03790</name>
</gene>
<dbReference type="InterPro" id="IPR029057">
    <property type="entry name" value="PRTase-like"/>
</dbReference>
<dbReference type="CDD" id="cd06223">
    <property type="entry name" value="PRTases_typeI"/>
    <property type="match status" value="1"/>
</dbReference>
<organism evidence="2 3">
    <name type="scientific">Gordonia hankookensis</name>
    <dbReference type="NCBI Taxonomy" id="589403"/>
    <lineage>
        <taxon>Bacteria</taxon>
        <taxon>Bacillati</taxon>
        <taxon>Actinomycetota</taxon>
        <taxon>Actinomycetes</taxon>
        <taxon>Mycobacteriales</taxon>
        <taxon>Gordoniaceae</taxon>
        <taxon>Gordonia</taxon>
    </lineage>
</organism>
<reference evidence="2 3" key="1">
    <citation type="submission" date="2020-09" db="EMBL/GenBank/DDBJ databases">
        <title>Novel species in genus Gordonia.</title>
        <authorList>
            <person name="Zhang G."/>
        </authorList>
    </citation>
    <scope>NUCLEOTIDE SEQUENCE [LARGE SCALE GENOMIC DNA]</scope>
    <source>
        <strain evidence="2 3">ON-33</strain>
    </source>
</reference>
<evidence type="ECO:0000256" key="1">
    <source>
        <dbReference type="ARBA" id="ARBA00008007"/>
    </source>
</evidence>
<dbReference type="Proteomes" id="UP000602395">
    <property type="component" value="Unassembled WGS sequence"/>
</dbReference>
<dbReference type="EMBL" id="JACWMS010000001">
    <property type="protein sequence ID" value="MBD1318694.1"/>
    <property type="molecule type" value="Genomic_DNA"/>
</dbReference>
<name>A0ABR7W791_9ACTN</name>
<keyword evidence="3" id="KW-1185">Reference proteome</keyword>
<dbReference type="PANTHER" id="PTHR47505">
    <property type="entry name" value="DNA UTILIZATION PROTEIN YHGH"/>
    <property type="match status" value="1"/>
</dbReference>
<evidence type="ECO:0000313" key="2">
    <source>
        <dbReference type="EMBL" id="MBD1318694.1"/>
    </source>
</evidence>
<accession>A0ABR7W791</accession>
<comment type="similarity">
    <text evidence="1">Belongs to the ComF/GntX family.</text>
</comment>
<sequence length="216" mass="22917">MVRSGSDLVVPLECGGCSTPGVRWCSGCAATLSDDPVALSPRVDVGVDTWALGRYRGPYRAALIAMKEQGRRDLTVPVGTALARGIATLARWGELPDTHDLTLIPAPTRRSSARRRGGDPVTAFARVAATRLGARVRVSELLVTTARARDSAGLDARHRVRNLSGSITLRRTRTAPRGTILLVDDVLTTGATASESVRVLARHDWALHAVIVVAGA</sequence>
<comment type="caution">
    <text evidence="2">The sequence shown here is derived from an EMBL/GenBank/DDBJ whole genome shotgun (WGS) entry which is preliminary data.</text>
</comment>
<proteinExistence type="inferred from homology"/>
<dbReference type="Gene3D" id="3.40.50.2020">
    <property type="match status" value="1"/>
</dbReference>
<dbReference type="PANTHER" id="PTHR47505:SF1">
    <property type="entry name" value="DNA UTILIZATION PROTEIN YHGH"/>
    <property type="match status" value="1"/>
</dbReference>